<dbReference type="GO" id="GO:0005524">
    <property type="term" value="F:ATP binding"/>
    <property type="evidence" value="ECO:0007669"/>
    <property type="project" value="UniProtKB-KW"/>
</dbReference>
<reference evidence="14" key="1">
    <citation type="submission" date="2022-06" db="EMBL/GenBank/DDBJ databases">
        <title>Complete genome sequences of two strains of the flax pathogen Septoria linicola.</title>
        <authorList>
            <person name="Lapalu N."/>
            <person name="Simon A."/>
            <person name="Demenou B."/>
            <person name="Paumier D."/>
            <person name="Guillot M.-P."/>
            <person name="Gout L."/>
            <person name="Valade R."/>
        </authorList>
    </citation>
    <scope>NUCLEOTIDE SEQUENCE</scope>
    <source>
        <strain evidence="14">SE15195</strain>
    </source>
</reference>
<dbReference type="GO" id="GO:0005634">
    <property type="term" value="C:nucleus"/>
    <property type="evidence" value="ECO:0007669"/>
    <property type="project" value="UniProtKB-SubCell"/>
</dbReference>
<proteinExistence type="inferred from homology"/>
<dbReference type="InterPro" id="IPR036187">
    <property type="entry name" value="DNA_mismatch_repair_MutS_sf"/>
</dbReference>
<dbReference type="GO" id="GO:0006298">
    <property type="term" value="P:mismatch repair"/>
    <property type="evidence" value="ECO:0007669"/>
    <property type="project" value="InterPro"/>
</dbReference>
<keyword evidence="5" id="KW-0547">Nucleotide-binding</keyword>
<dbReference type="GO" id="GO:0140664">
    <property type="term" value="F:ATP-dependent DNA damage sensor activity"/>
    <property type="evidence" value="ECO:0007669"/>
    <property type="project" value="InterPro"/>
</dbReference>
<dbReference type="GO" id="GO:0030983">
    <property type="term" value="F:mismatched DNA binding"/>
    <property type="evidence" value="ECO:0007669"/>
    <property type="project" value="InterPro"/>
</dbReference>
<comment type="subcellular location">
    <subcellularLocation>
        <location evidence="2">Chromosome</location>
    </subcellularLocation>
    <subcellularLocation>
        <location evidence="1">Nucleus</location>
    </subcellularLocation>
</comment>
<evidence type="ECO:0000256" key="12">
    <source>
        <dbReference type="SAM" id="MobiDB-lite"/>
    </source>
</evidence>
<dbReference type="GO" id="GO:0005694">
    <property type="term" value="C:chromosome"/>
    <property type="evidence" value="ECO:0007669"/>
    <property type="project" value="UniProtKB-SubCell"/>
</dbReference>
<dbReference type="Pfam" id="PF00488">
    <property type="entry name" value="MutS_V"/>
    <property type="match status" value="1"/>
</dbReference>
<protein>
    <recommendedName>
        <fullName evidence="10">DNA mismatch repair protein MSH5</fullName>
    </recommendedName>
    <alternativeName>
        <fullName evidence="11">MutS protein homolog 5</fullName>
    </alternativeName>
</protein>
<dbReference type="PANTHER" id="PTHR11361:SF20">
    <property type="entry name" value="MUTS PROTEIN HOMOLOG 5"/>
    <property type="match status" value="1"/>
</dbReference>
<dbReference type="SUPFAM" id="SSF52540">
    <property type="entry name" value="P-loop containing nucleoside triphosphate hydrolases"/>
    <property type="match status" value="1"/>
</dbReference>
<sequence>MQSNKRRRGNDTGAKRGQARTTSSYSNIRTGTRQSQPSRTATQLSRRTLGTSVAPLNVPTRASSNQSELSSHTFRGDDEAPSVVTHVAPDQAAIMDEEALSEVVMALNVTDKGSVGCVYYVARHAKLCFMEDVQAGGSDVVDALKLFIDPTVILVSTKCNDEVIHCLDPELRNQRASVDGRSDQTRLPYLLECRPNSEFNYATGKAKLLSLRIGQLDGPAVTYIVPGDAVATDEHFDGHEAEHSGSQNALLRLSGLINMDSRLTVGCVGAVLTYLQRRKAATFLPGDRDAEAVFPIDTIEMFSLGGSMFINAETLLSLQITSTEAHPNVQQQGPSSKNWSRGSKEGLSVYGLFHHLAKTGQGRRLLRQIFLRPSLNMEVIDERHRMISALLVPENTGVLSRLINALGGVKDMRSVLLDLRKGVSRGVNQGRAIAPSVWTSLRQFTFSALDLTDALGEATGLQRLVIPQKIAERFDKQRLAEVGALISNIVDFDMSREAKRTVVLNGINDELDEAKHTYEAIEDMLSHVAEDIARNVPEDLESKVNVIFFPQIGFLISIEHEEGATPVSYEGPNPEQHWEKMFTSSTHAYYKNSNTMELDDEYGDIWGRILDMEIEIIQNTAQRVLEYEHIINIASDICGELDAIVALTRGAEQYKLTKPDMTEQNVVKIDGGRHILQELTVPAFVPNGTYLLGGCGDEQAEDPRECKISADPRIRRPLPPDAPSMLLLTGPNYSGKSIYLKQVAIIVYLAHIGSFVPARYSTIGLTDAILTRVSTRETVSRIQSACMIDLQQASIALAIATRRSLLIIDEFGKGTECDDGAGLAAGVFEHLLQRGAHCPKVLGATHFHEIFESGFLPSRPALGFSHMEVEVHDEQSEAENRITYLYNLRSGRSSSSYGTLCAAMNGIEAPVTERADKLIELAARGEDLVEACAQLPAAEMAELAVAEETAREFLMHEAFDDPRRILDDLLSLQVSIETTTETRDASCSLSNA</sequence>
<keyword evidence="9" id="KW-0469">Meiosis</keyword>
<dbReference type="InterPro" id="IPR000432">
    <property type="entry name" value="DNA_mismatch_repair_MutS_C"/>
</dbReference>
<dbReference type="SUPFAM" id="SSF48334">
    <property type="entry name" value="DNA repair protein MutS, domain III"/>
    <property type="match status" value="1"/>
</dbReference>
<dbReference type="PROSITE" id="PS00486">
    <property type="entry name" value="DNA_MISMATCH_REPAIR_2"/>
    <property type="match status" value="1"/>
</dbReference>
<feature type="compositionally biased region" description="Polar residues" evidence="12">
    <location>
        <begin position="60"/>
        <end position="73"/>
    </location>
</feature>
<keyword evidence="15" id="KW-1185">Reference proteome</keyword>
<dbReference type="Gene3D" id="1.10.1420.10">
    <property type="match status" value="1"/>
</dbReference>
<dbReference type="FunFam" id="3.40.50.300:FF:001067">
    <property type="entry name" value="DNA mismatch repair protein MSH5"/>
    <property type="match status" value="1"/>
</dbReference>
<feature type="domain" description="DNA mismatch repair proteins mutS family" evidence="13">
    <location>
        <begin position="804"/>
        <end position="820"/>
    </location>
</feature>
<dbReference type="PANTHER" id="PTHR11361">
    <property type="entry name" value="DNA MISMATCH REPAIR PROTEIN MUTS FAMILY MEMBER"/>
    <property type="match status" value="1"/>
</dbReference>
<gene>
    <name evidence="14" type="ORF">Slin15195_G010270</name>
</gene>
<keyword evidence="6" id="KW-0067">ATP-binding</keyword>
<evidence type="ECO:0000256" key="5">
    <source>
        <dbReference type="ARBA" id="ARBA00022741"/>
    </source>
</evidence>
<comment type="similarity">
    <text evidence="3">Belongs to the DNA mismatch repair MutS family.</text>
</comment>
<evidence type="ECO:0000256" key="7">
    <source>
        <dbReference type="ARBA" id="ARBA00023125"/>
    </source>
</evidence>
<evidence type="ECO:0000313" key="15">
    <source>
        <dbReference type="Proteomes" id="UP001056384"/>
    </source>
</evidence>
<feature type="compositionally biased region" description="Polar residues" evidence="12">
    <location>
        <begin position="19"/>
        <end position="51"/>
    </location>
</feature>
<evidence type="ECO:0000256" key="2">
    <source>
        <dbReference type="ARBA" id="ARBA00004286"/>
    </source>
</evidence>
<dbReference type="Proteomes" id="UP001056384">
    <property type="component" value="Chromosome 1"/>
</dbReference>
<evidence type="ECO:0000259" key="13">
    <source>
        <dbReference type="PROSITE" id="PS00486"/>
    </source>
</evidence>
<name>A0A9Q9AIS8_9PEZI</name>
<dbReference type="CDD" id="cd03281">
    <property type="entry name" value="ABC_MSH5_euk"/>
    <property type="match status" value="1"/>
</dbReference>
<dbReference type="InterPro" id="IPR027417">
    <property type="entry name" value="P-loop_NTPase"/>
</dbReference>
<dbReference type="SMART" id="SM00533">
    <property type="entry name" value="MUTSd"/>
    <property type="match status" value="1"/>
</dbReference>
<evidence type="ECO:0000256" key="3">
    <source>
        <dbReference type="ARBA" id="ARBA00006271"/>
    </source>
</evidence>
<evidence type="ECO:0000256" key="4">
    <source>
        <dbReference type="ARBA" id="ARBA00022454"/>
    </source>
</evidence>
<dbReference type="InterPro" id="IPR045076">
    <property type="entry name" value="MutS"/>
</dbReference>
<evidence type="ECO:0000256" key="9">
    <source>
        <dbReference type="ARBA" id="ARBA00023254"/>
    </source>
</evidence>
<organism evidence="14 15">
    <name type="scientific">Septoria linicola</name>
    <dbReference type="NCBI Taxonomy" id="215465"/>
    <lineage>
        <taxon>Eukaryota</taxon>
        <taxon>Fungi</taxon>
        <taxon>Dikarya</taxon>
        <taxon>Ascomycota</taxon>
        <taxon>Pezizomycotina</taxon>
        <taxon>Dothideomycetes</taxon>
        <taxon>Dothideomycetidae</taxon>
        <taxon>Mycosphaerellales</taxon>
        <taxon>Mycosphaerellaceae</taxon>
        <taxon>Septoria</taxon>
    </lineage>
</organism>
<dbReference type="Pfam" id="PF05192">
    <property type="entry name" value="MutS_III"/>
    <property type="match status" value="1"/>
</dbReference>
<keyword evidence="7" id="KW-0238">DNA-binding</keyword>
<evidence type="ECO:0000256" key="8">
    <source>
        <dbReference type="ARBA" id="ARBA00023242"/>
    </source>
</evidence>
<evidence type="ECO:0000256" key="11">
    <source>
        <dbReference type="ARBA" id="ARBA00077470"/>
    </source>
</evidence>
<evidence type="ECO:0000313" key="14">
    <source>
        <dbReference type="EMBL" id="USW47708.1"/>
    </source>
</evidence>
<accession>A0A9Q9AIS8</accession>
<dbReference type="Gene3D" id="3.40.50.300">
    <property type="entry name" value="P-loop containing nucleotide triphosphate hydrolases"/>
    <property type="match status" value="1"/>
</dbReference>
<dbReference type="SMART" id="SM00534">
    <property type="entry name" value="MUTSac"/>
    <property type="match status" value="1"/>
</dbReference>
<dbReference type="GO" id="GO:0051026">
    <property type="term" value="P:chiasma assembly"/>
    <property type="evidence" value="ECO:0007669"/>
    <property type="project" value="TreeGrafter"/>
</dbReference>
<feature type="region of interest" description="Disordered" evidence="12">
    <location>
        <begin position="1"/>
        <end position="81"/>
    </location>
</feature>
<dbReference type="AlphaFoldDB" id="A0A9Q9AIS8"/>
<dbReference type="InterPro" id="IPR007696">
    <property type="entry name" value="DNA_mismatch_repair_MutS_core"/>
</dbReference>
<keyword evidence="8" id="KW-0539">Nucleus</keyword>
<evidence type="ECO:0000256" key="10">
    <source>
        <dbReference type="ARBA" id="ARBA00073549"/>
    </source>
</evidence>
<evidence type="ECO:0000256" key="6">
    <source>
        <dbReference type="ARBA" id="ARBA00022840"/>
    </source>
</evidence>
<evidence type="ECO:0000256" key="1">
    <source>
        <dbReference type="ARBA" id="ARBA00004123"/>
    </source>
</evidence>
<keyword evidence="4" id="KW-0158">Chromosome</keyword>
<dbReference type="EMBL" id="CP099418">
    <property type="protein sequence ID" value="USW47708.1"/>
    <property type="molecule type" value="Genomic_DNA"/>
</dbReference>